<feature type="transmembrane region" description="Helical" evidence="5">
    <location>
        <begin position="335"/>
        <end position="356"/>
    </location>
</feature>
<dbReference type="PANTHER" id="PTHR37422:SF17">
    <property type="entry name" value="O-ANTIGEN LIGASE"/>
    <property type="match status" value="1"/>
</dbReference>
<evidence type="ECO:0000256" key="3">
    <source>
        <dbReference type="ARBA" id="ARBA00022989"/>
    </source>
</evidence>
<keyword evidence="4 5" id="KW-0472">Membrane</keyword>
<keyword evidence="3 5" id="KW-1133">Transmembrane helix</keyword>
<evidence type="ECO:0000256" key="4">
    <source>
        <dbReference type="ARBA" id="ARBA00023136"/>
    </source>
</evidence>
<feature type="domain" description="O-antigen ligase-related" evidence="6">
    <location>
        <begin position="192"/>
        <end position="347"/>
    </location>
</feature>
<sequence length="411" mass="45653">MSQSKTKYLIINFLLSIEYIFILSPFIWLLSGVFSVPDGKSVLSKIIPIVAAYCFIRFKGQWRKNLNNPAFKIFSISNTIIFIFVVLNHLLGSEDFSFARTLFTVQLYLTVLPWQRITARHLWALLILAGVVVGISALYEVLALNIPRAGSLAFNPIPYATYAAVLCLSCLMLPLILRSNLLWIVASLLGAAGATTAIILSGTRGIWLALIVIVIMLGVQLLRQASIKKVLGIAIISTVAIGISLTAVSDTLTQRYQQTVAEYNHMAHKDMDTSIGIRLQLWQRGLSYIKQNPLLGTGTEQYLVNIEQDKQAGLISPIAAPLANAHFHNQFIDTLVRTGALGLLLLLAWMFIPAWTLHKQQQYPQRNWALACGIVMLIGGLTDVPFHHTHLVYFYSMLMGAILMTSVKSKE</sequence>
<keyword evidence="8" id="KW-1185">Reference proteome</keyword>
<dbReference type="EMBL" id="CP021376">
    <property type="protein sequence ID" value="ART78836.1"/>
    <property type="molecule type" value="Genomic_DNA"/>
</dbReference>
<comment type="subcellular location">
    <subcellularLocation>
        <location evidence="1">Membrane</location>
        <topology evidence="1">Multi-pass membrane protein</topology>
    </subcellularLocation>
</comment>
<feature type="transmembrane region" description="Helical" evidence="5">
    <location>
        <begin position="42"/>
        <end position="58"/>
    </location>
</feature>
<evidence type="ECO:0000256" key="1">
    <source>
        <dbReference type="ARBA" id="ARBA00004141"/>
    </source>
</evidence>
<feature type="transmembrane region" description="Helical" evidence="5">
    <location>
        <begin position="70"/>
        <end position="91"/>
    </location>
</feature>
<evidence type="ECO:0000256" key="2">
    <source>
        <dbReference type="ARBA" id="ARBA00022692"/>
    </source>
</evidence>
<dbReference type="GO" id="GO:0016020">
    <property type="term" value="C:membrane"/>
    <property type="evidence" value="ECO:0007669"/>
    <property type="project" value="UniProtKB-SubCell"/>
</dbReference>
<evidence type="ECO:0000313" key="8">
    <source>
        <dbReference type="Proteomes" id="UP000243793"/>
    </source>
</evidence>
<name>A0A1Y0CV80_9GAMM</name>
<dbReference type="InterPro" id="IPR051533">
    <property type="entry name" value="WaaL-like"/>
</dbReference>
<evidence type="ECO:0000256" key="5">
    <source>
        <dbReference type="SAM" id="Phobius"/>
    </source>
</evidence>
<feature type="transmembrane region" description="Helical" evidence="5">
    <location>
        <begin position="368"/>
        <end position="386"/>
    </location>
</feature>
<dbReference type="Proteomes" id="UP000243793">
    <property type="component" value="Chromosome"/>
</dbReference>
<keyword evidence="2 5" id="KW-0812">Transmembrane</keyword>
<feature type="transmembrane region" description="Helical" evidence="5">
    <location>
        <begin position="9"/>
        <end position="30"/>
    </location>
</feature>
<feature type="transmembrane region" description="Helical" evidence="5">
    <location>
        <begin position="159"/>
        <end position="176"/>
    </location>
</feature>
<feature type="transmembrane region" description="Helical" evidence="5">
    <location>
        <begin position="206"/>
        <end position="223"/>
    </location>
</feature>
<feature type="transmembrane region" description="Helical" evidence="5">
    <location>
        <begin position="392"/>
        <end position="409"/>
    </location>
</feature>
<dbReference type="Pfam" id="PF04932">
    <property type="entry name" value="Wzy_C"/>
    <property type="match status" value="1"/>
</dbReference>
<dbReference type="PANTHER" id="PTHR37422">
    <property type="entry name" value="TEICHURONIC ACID BIOSYNTHESIS PROTEIN TUAE"/>
    <property type="match status" value="1"/>
</dbReference>
<feature type="transmembrane region" description="Helical" evidence="5">
    <location>
        <begin position="230"/>
        <end position="248"/>
    </location>
</feature>
<feature type="transmembrane region" description="Helical" evidence="5">
    <location>
        <begin position="97"/>
        <end position="114"/>
    </location>
</feature>
<dbReference type="InterPro" id="IPR007016">
    <property type="entry name" value="O-antigen_ligase-rel_domated"/>
</dbReference>
<feature type="transmembrane region" description="Helical" evidence="5">
    <location>
        <begin position="181"/>
        <end position="200"/>
    </location>
</feature>
<evidence type="ECO:0000313" key="7">
    <source>
        <dbReference type="EMBL" id="ART78836.1"/>
    </source>
</evidence>
<feature type="transmembrane region" description="Helical" evidence="5">
    <location>
        <begin position="121"/>
        <end position="139"/>
    </location>
</feature>
<gene>
    <name evidence="7" type="ORF">CBP12_00595</name>
</gene>
<accession>A0A1Y0CV80</accession>
<dbReference type="KEGG" id="ocm:CBP12_00595"/>
<organism evidence="7 8">
    <name type="scientific">Oceanisphaera avium</name>
    <dbReference type="NCBI Taxonomy" id="1903694"/>
    <lineage>
        <taxon>Bacteria</taxon>
        <taxon>Pseudomonadati</taxon>
        <taxon>Pseudomonadota</taxon>
        <taxon>Gammaproteobacteria</taxon>
        <taxon>Aeromonadales</taxon>
        <taxon>Aeromonadaceae</taxon>
        <taxon>Oceanisphaera</taxon>
    </lineage>
</organism>
<protein>
    <recommendedName>
        <fullName evidence="6">O-antigen ligase-related domain-containing protein</fullName>
    </recommendedName>
</protein>
<dbReference type="AlphaFoldDB" id="A0A1Y0CV80"/>
<reference evidence="8" key="1">
    <citation type="submission" date="2017-05" db="EMBL/GenBank/DDBJ databases">
        <authorList>
            <person name="Sung H."/>
        </authorList>
    </citation>
    <scope>NUCLEOTIDE SEQUENCE [LARGE SCALE GENOMIC DNA]</scope>
    <source>
        <strain evidence="8">AMac2203</strain>
    </source>
</reference>
<evidence type="ECO:0000259" key="6">
    <source>
        <dbReference type="Pfam" id="PF04932"/>
    </source>
</evidence>
<proteinExistence type="predicted"/>